<evidence type="ECO:0000313" key="3">
    <source>
        <dbReference type="Proteomes" id="UP000249341"/>
    </source>
</evidence>
<reference evidence="2 3" key="1">
    <citation type="submission" date="2018-06" db="EMBL/GenBank/DDBJ databases">
        <title>Genomic Encyclopedia of Type Strains, Phase III (KMG-III): the genomes of soil and plant-associated and newly described type strains.</title>
        <authorList>
            <person name="Whitman W."/>
        </authorList>
    </citation>
    <scope>NUCLEOTIDE SEQUENCE [LARGE SCALE GENOMIC DNA]</scope>
    <source>
        <strain evidence="2 3">CGMCC 4.7090</strain>
    </source>
</reference>
<evidence type="ECO:0000256" key="1">
    <source>
        <dbReference type="SAM" id="MobiDB-lite"/>
    </source>
</evidence>
<dbReference type="EMBL" id="QLMJ01000038">
    <property type="protein sequence ID" value="RAK24667.1"/>
    <property type="molecule type" value="Genomic_DNA"/>
</dbReference>
<evidence type="ECO:0000313" key="2">
    <source>
        <dbReference type="EMBL" id="RAK24667.1"/>
    </source>
</evidence>
<dbReference type="AlphaFoldDB" id="A0A327YU34"/>
<keyword evidence="3" id="KW-1185">Reference proteome</keyword>
<sequence length="35" mass="4106">MKIKVENVKRPDETRTKKELPRSTGIIPIRSLENK</sequence>
<gene>
    <name evidence="2" type="ORF">B0I29_13810</name>
</gene>
<dbReference type="Proteomes" id="UP000249341">
    <property type="component" value="Unassembled WGS sequence"/>
</dbReference>
<name>A0A327YU34_9ACTN</name>
<protein>
    <submittedName>
        <fullName evidence="2">Uncharacterized protein</fullName>
    </submittedName>
</protein>
<proteinExistence type="predicted"/>
<organism evidence="2 3">
    <name type="scientific">Actinoplanes lutulentus</name>
    <dbReference type="NCBI Taxonomy" id="1287878"/>
    <lineage>
        <taxon>Bacteria</taxon>
        <taxon>Bacillati</taxon>
        <taxon>Actinomycetota</taxon>
        <taxon>Actinomycetes</taxon>
        <taxon>Micromonosporales</taxon>
        <taxon>Micromonosporaceae</taxon>
        <taxon>Actinoplanes</taxon>
    </lineage>
</organism>
<feature type="region of interest" description="Disordered" evidence="1">
    <location>
        <begin position="1"/>
        <end position="35"/>
    </location>
</feature>
<accession>A0A327YU34</accession>
<comment type="caution">
    <text evidence="2">The sequence shown here is derived from an EMBL/GenBank/DDBJ whole genome shotgun (WGS) entry which is preliminary data.</text>
</comment>
<feature type="compositionally biased region" description="Basic and acidic residues" evidence="1">
    <location>
        <begin position="1"/>
        <end position="21"/>
    </location>
</feature>